<dbReference type="InterPro" id="IPR047657">
    <property type="entry name" value="PmbA"/>
</dbReference>
<dbReference type="InterPro" id="IPR045569">
    <property type="entry name" value="Metalloprtase-TldD/E_C"/>
</dbReference>
<dbReference type="PANTHER" id="PTHR43421:SF1">
    <property type="entry name" value="METALLOPROTEASE PMBA"/>
    <property type="match status" value="1"/>
</dbReference>
<gene>
    <name evidence="4" type="ORF">MNBD_GAMMA22-1508</name>
</gene>
<dbReference type="AlphaFoldDB" id="A0A3B1AHA0"/>
<sequence>MPSSLAKSVFSENKLPDNEHLKQIVDLILHQAKLNGATQAEAGANVESGLCATVRLGEVETIEHNRDKGLGVTVYFDKRKGSASTTDYSEQAIIDTVKAACDIARYTSEDEFTGLADESLMARNIPDLDLYHPWDISAEQAIEIATDCEMLARNFDSRITNSEGATVNSHIGLRFYGNSHGFMGSYPSSRHSITCALIAESDNAMQRDYWYSVAREAKQLESNSSIAQKTAERTLAKLGSRKINTTQTPVIYSSEVAGGLIGHFLRAINGSLLYRDATFLLNSLNTTVFPEFLSISESPHLIKGLGSAAFDSEGVATRNNQWVLDGVVQNYILSSYSARKLAMATTANAGGVRNIRIKNKLEEVNLTQLLQTMGTGLYITELMGQGINMVNGDYSRGASGFWVENGEIQYPVEEITVAGNLRDMFLNIVNIANDVDVRGNIQCGSILIEQMQIAGN</sequence>
<feature type="domain" description="Metalloprotease TldD/E central" evidence="3">
    <location>
        <begin position="131"/>
        <end position="238"/>
    </location>
</feature>
<evidence type="ECO:0000259" key="1">
    <source>
        <dbReference type="Pfam" id="PF01523"/>
    </source>
</evidence>
<dbReference type="GO" id="GO:0005829">
    <property type="term" value="C:cytosol"/>
    <property type="evidence" value="ECO:0007669"/>
    <property type="project" value="TreeGrafter"/>
</dbReference>
<name>A0A3B1AHA0_9ZZZZ</name>
<feature type="domain" description="Metalloprotease TldD/E C-terminal" evidence="2">
    <location>
        <begin position="246"/>
        <end position="455"/>
    </location>
</feature>
<dbReference type="GO" id="GO:0008237">
    <property type="term" value="F:metallopeptidase activity"/>
    <property type="evidence" value="ECO:0007669"/>
    <property type="project" value="InterPro"/>
</dbReference>
<evidence type="ECO:0000259" key="3">
    <source>
        <dbReference type="Pfam" id="PF19290"/>
    </source>
</evidence>
<dbReference type="Pfam" id="PF01523">
    <property type="entry name" value="PmbA_TldD_1st"/>
    <property type="match status" value="1"/>
</dbReference>
<feature type="domain" description="Metalloprotease TldD/E N-terminal" evidence="1">
    <location>
        <begin position="47"/>
        <end position="104"/>
    </location>
</feature>
<reference evidence="4" key="1">
    <citation type="submission" date="2018-06" db="EMBL/GenBank/DDBJ databases">
        <authorList>
            <person name="Zhirakovskaya E."/>
        </authorList>
    </citation>
    <scope>NUCLEOTIDE SEQUENCE</scope>
</reference>
<dbReference type="InterPro" id="IPR002510">
    <property type="entry name" value="Metalloprtase-TldD/E_N"/>
</dbReference>
<dbReference type="NCBIfam" id="NF008268">
    <property type="entry name" value="PRK11040.1"/>
    <property type="match status" value="1"/>
</dbReference>
<dbReference type="Pfam" id="PF19290">
    <property type="entry name" value="PmbA_TldD_2nd"/>
    <property type="match status" value="1"/>
</dbReference>
<protein>
    <submittedName>
        <fullName evidence="4">TldE protein, part of TldE/TldD proteolytic complex</fullName>
    </submittedName>
</protein>
<organism evidence="4">
    <name type="scientific">hydrothermal vent metagenome</name>
    <dbReference type="NCBI Taxonomy" id="652676"/>
    <lineage>
        <taxon>unclassified sequences</taxon>
        <taxon>metagenomes</taxon>
        <taxon>ecological metagenomes</taxon>
    </lineage>
</organism>
<dbReference type="InterPro" id="IPR045570">
    <property type="entry name" value="Metalloprtase-TldD/E_cen_dom"/>
</dbReference>
<dbReference type="InterPro" id="IPR035068">
    <property type="entry name" value="TldD/PmbA_N"/>
</dbReference>
<accession>A0A3B1AHA0</accession>
<dbReference type="PANTHER" id="PTHR43421">
    <property type="entry name" value="METALLOPROTEASE PMBA"/>
    <property type="match status" value="1"/>
</dbReference>
<dbReference type="GO" id="GO:0006508">
    <property type="term" value="P:proteolysis"/>
    <property type="evidence" value="ECO:0007669"/>
    <property type="project" value="InterPro"/>
</dbReference>
<dbReference type="EMBL" id="UOFS01000039">
    <property type="protein sequence ID" value="VAW99362.1"/>
    <property type="molecule type" value="Genomic_DNA"/>
</dbReference>
<proteinExistence type="predicted"/>
<dbReference type="Gene3D" id="3.30.2290.10">
    <property type="entry name" value="PmbA/TldD superfamily"/>
    <property type="match status" value="1"/>
</dbReference>
<evidence type="ECO:0000259" key="2">
    <source>
        <dbReference type="Pfam" id="PF19289"/>
    </source>
</evidence>
<dbReference type="Pfam" id="PF19289">
    <property type="entry name" value="PmbA_TldD_3rd"/>
    <property type="match status" value="1"/>
</dbReference>
<dbReference type="SUPFAM" id="SSF111283">
    <property type="entry name" value="Putative modulator of DNA gyrase, PmbA/TldD"/>
    <property type="match status" value="1"/>
</dbReference>
<evidence type="ECO:0000313" key="4">
    <source>
        <dbReference type="EMBL" id="VAW99362.1"/>
    </source>
</evidence>
<dbReference type="InterPro" id="IPR036059">
    <property type="entry name" value="TldD/PmbA_sf"/>
</dbReference>